<dbReference type="SUPFAM" id="SSF56281">
    <property type="entry name" value="Metallo-hydrolase/oxidoreductase"/>
    <property type="match status" value="1"/>
</dbReference>
<evidence type="ECO:0000256" key="2">
    <source>
        <dbReference type="ARBA" id="ARBA00022723"/>
    </source>
</evidence>
<evidence type="ECO:0000256" key="5">
    <source>
        <dbReference type="ARBA" id="ARBA00033751"/>
    </source>
</evidence>
<sequence length="650" mass="70142">MRRHLVAGFAALLVPALGAIAEPGKATEATINANKAFAEGLPWDDTSEAELAARGFLVTREDPVILGADGEKVFDLSAYDFTDGPTAETMNPSLWRHLGLLKQHGLFEVTPGLWQIRGFDISVMSIIEGETGYIIVDPLTVTESAAAAFELVKQHLGDKPIHAVIYTHSHADHFGGVKGIVTVEDVAAGKVQIIAPEGFMEHAVSENLIAGGAMSRRANFQFGSRLEPGPAGQGGAGIGTGIPRGSMSLIPPTHSITETGETLVIDGIAIEFQLTPGTEAPAEMNFYIPHLRALCLAENANATMHNVLPPRGALVRDSKAWADYLTESIALYADKTDVMFVSHGWPRWGQAEITEYMSHHRDAYKYLHDQTIRLMNKGYVASEIAEVIALPNSLASKWYNRGYYGTMSHNSKAVYQRYLGWYDGNPANLNPWPPEEAGKRYVAAMGGAKKALKVAQKAYDGGDYRWATQVASHIVFSDDTNMKARELLAKAFEQMGYQAEGSLWRNMYLTGAAEARETPADRQITTVSPDMIGAITTPQVFDMLAIRVDPAKAEGIATSVAFVFPDRGETRRVSIRNSVLIHEDGAAGPVDATVTIPRPAFLAMLFAGQTAAALMEAGIMKVEGEPGATAALMSVFDPADTGPPFEIVTP</sequence>
<dbReference type="InterPro" id="IPR036527">
    <property type="entry name" value="SCP2_sterol-bd_dom_sf"/>
</dbReference>
<dbReference type="InterPro" id="IPR029229">
    <property type="entry name" value="Alkyl_sulf_C"/>
</dbReference>
<evidence type="ECO:0000256" key="9">
    <source>
        <dbReference type="SAM" id="SignalP"/>
    </source>
</evidence>
<dbReference type="InterPro" id="IPR044097">
    <property type="entry name" value="Bds1/SdsA1_MBL-fold"/>
</dbReference>
<dbReference type="Gene3D" id="3.60.15.30">
    <property type="entry name" value="Metallo-beta-lactamase domain"/>
    <property type="match status" value="1"/>
</dbReference>
<name>A0A062VMC8_9PROT</name>
<evidence type="ECO:0000313" key="12">
    <source>
        <dbReference type="Proteomes" id="UP000027100"/>
    </source>
</evidence>
<evidence type="ECO:0000256" key="3">
    <source>
        <dbReference type="ARBA" id="ARBA00022801"/>
    </source>
</evidence>
<evidence type="ECO:0000256" key="8">
    <source>
        <dbReference type="ARBA" id="ARBA00075789"/>
    </source>
</evidence>
<dbReference type="EMBL" id="ARYM01000005">
    <property type="protein sequence ID" value="KCZ99347.1"/>
    <property type="molecule type" value="Genomic_DNA"/>
</dbReference>
<dbReference type="PANTHER" id="PTHR43223">
    <property type="entry name" value="ALKYL/ARYL-SULFATASE"/>
    <property type="match status" value="1"/>
</dbReference>
<dbReference type="EC" id="3.1.6.21" evidence="6"/>
<gene>
    <name evidence="11" type="ORF">HPO_05407</name>
</gene>
<feature type="signal peptide" evidence="9">
    <location>
        <begin position="1"/>
        <end position="21"/>
    </location>
</feature>
<dbReference type="GO" id="GO:0046872">
    <property type="term" value="F:metal ion binding"/>
    <property type="evidence" value="ECO:0007669"/>
    <property type="project" value="UniProtKB-KW"/>
</dbReference>
<dbReference type="InterPro" id="IPR052195">
    <property type="entry name" value="Bact_Alkyl/Aryl-Sulfatase"/>
</dbReference>
<keyword evidence="4" id="KW-0862">Zinc</keyword>
<comment type="caution">
    <text evidence="11">The sequence shown here is derived from an EMBL/GenBank/DDBJ whole genome shotgun (WGS) entry which is preliminary data.</text>
</comment>
<dbReference type="GO" id="GO:0018741">
    <property type="term" value="F:linear primary-alkylsulfatase activity"/>
    <property type="evidence" value="ECO:0007669"/>
    <property type="project" value="UniProtKB-EC"/>
</dbReference>
<keyword evidence="3" id="KW-0378">Hydrolase</keyword>
<organism evidence="11 12">
    <name type="scientific">Hyphomonas polymorpha PS728</name>
    <dbReference type="NCBI Taxonomy" id="1280954"/>
    <lineage>
        <taxon>Bacteria</taxon>
        <taxon>Pseudomonadati</taxon>
        <taxon>Pseudomonadota</taxon>
        <taxon>Alphaproteobacteria</taxon>
        <taxon>Hyphomonadales</taxon>
        <taxon>Hyphomonadaceae</taxon>
        <taxon>Hyphomonas</taxon>
    </lineage>
</organism>
<evidence type="ECO:0000256" key="4">
    <source>
        <dbReference type="ARBA" id="ARBA00022833"/>
    </source>
</evidence>
<comment type="similarity">
    <text evidence="5">Belongs to the metallo-beta-lactamase superfamily. Type III sulfatase family.</text>
</comment>
<dbReference type="InterPro" id="IPR029228">
    <property type="entry name" value="Alkyl_sulf_dimr"/>
</dbReference>
<evidence type="ECO:0000313" key="11">
    <source>
        <dbReference type="EMBL" id="KCZ99347.1"/>
    </source>
</evidence>
<dbReference type="FunFam" id="3.60.15.30:FF:000001">
    <property type="entry name" value="Alkyl/aryl-sulfatase BDS1"/>
    <property type="match status" value="1"/>
</dbReference>
<dbReference type="Pfam" id="PF00753">
    <property type="entry name" value="Lactamase_B"/>
    <property type="match status" value="1"/>
</dbReference>
<evidence type="ECO:0000256" key="1">
    <source>
        <dbReference type="ARBA" id="ARBA00001947"/>
    </source>
</evidence>
<dbReference type="OrthoDB" id="7253658at2"/>
<dbReference type="Gene3D" id="3.30.1050.10">
    <property type="entry name" value="SCP2 sterol-binding domain"/>
    <property type="match status" value="1"/>
</dbReference>
<feature type="chain" id="PRO_5001615795" description="Linear primary-alkylsulfatase" evidence="9">
    <location>
        <begin position="22"/>
        <end position="650"/>
    </location>
</feature>
<evidence type="ECO:0000256" key="6">
    <source>
        <dbReference type="ARBA" id="ARBA00066568"/>
    </source>
</evidence>
<dbReference type="Proteomes" id="UP000027100">
    <property type="component" value="Unassembled WGS sequence"/>
</dbReference>
<dbReference type="RefSeq" id="WP_084324174.1">
    <property type="nucleotide sequence ID" value="NZ_ARYM01000005.1"/>
</dbReference>
<dbReference type="GO" id="GO:0046983">
    <property type="term" value="F:protein dimerization activity"/>
    <property type="evidence" value="ECO:0007669"/>
    <property type="project" value="InterPro"/>
</dbReference>
<protein>
    <recommendedName>
        <fullName evidence="7">Linear primary-alkylsulfatase</fullName>
        <ecNumber evidence="6">3.1.6.21</ecNumber>
    </recommendedName>
    <alternativeName>
        <fullName evidence="8">Type III linear primary-alkylsulfatase</fullName>
    </alternativeName>
</protein>
<keyword evidence="2" id="KW-0479">Metal-binding</keyword>
<dbReference type="AlphaFoldDB" id="A0A062VMC8"/>
<dbReference type="InterPro" id="IPR036866">
    <property type="entry name" value="RibonucZ/Hydroxyglut_hydro"/>
</dbReference>
<dbReference type="CDD" id="cd07710">
    <property type="entry name" value="arylsulfatase_Sdsa1-like_MBL-fold"/>
    <property type="match status" value="1"/>
</dbReference>
<dbReference type="PATRIC" id="fig|1280954.3.peg.1103"/>
<dbReference type="Gene3D" id="1.25.40.880">
    <property type="entry name" value="Alkyl sulfatase, dimerisation domain"/>
    <property type="match status" value="1"/>
</dbReference>
<comment type="cofactor">
    <cofactor evidence="1">
        <name>Zn(2+)</name>
        <dbReference type="ChEBI" id="CHEBI:29105"/>
    </cofactor>
</comment>
<accession>A0A062VMC8</accession>
<dbReference type="InterPro" id="IPR001279">
    <property type="entry name" value="Metallo-B-lactamas"/>
</dbReference>
<evidence type="ECO:0000259" key="10">
    <source>
        <dbReference type="SMART" id="SM00849"/>
    </source>
</evidence>
<dbReference type="InterPro" id="IPR038536">
    <property type="entry name" value="Alkyl/aryl-sulf_dimr_sf"/>
</dbReference>
<evidence type="ECO:0000256" key="7">
    <source>
        <dbReference type="ARBA" id="ARBA00068034"/>
    </source>
</evidence>
<dbReference type="STRING" id="1280954.HPO_05407"/>
<dbReference type="PANTHER" id="PTHR43223:SF1">
    <property type="entry name" value="ALKYL_ARYL-SULFATASE BDS1"/>
    <property type="match status" value="1"/>
</dbReference>
<dbReference type="eggNOG" id="COG2015">
    <property type="taxonomic scope" value="Bacteria"/>
</dbReference>
<dbReference type="FunFam" id="1.25.40.880:FF:000001">
    <property type="entry name" value="SDS hydrolase SdsA1"/>
    <property type="match status" value="1"/>
</dbReference>
<dbReference type="GO" id="GO:0018909">
    <property type="term" value="P:dodecyl sulfate metabolic process"/>
    <property type="evidence" value="ECO:0007669"/>
    <property type="project" value="InterPro"/>
</dbReference>
<dbReference type="Pfam" id="PF14864">
    <property type="entry name" value="Alkyl_sulf_C"/>
    <property type="match status" value="1"/>
</dbReference>
<dbReference type="Pfam" id="PF14863">
    <property type="entry name" value="Alkyl_sulf_dimr"/>
    <property type="match status" value="1"/>
</dbReference>
<dbReference type="SMART" id="SM00849">
    <property type="entry name" value="Lactamase_B"/>
    <property type="match status" value="1"/>
</dbReference>
<keyword evidence="9" id="KW-0732">Signal</keyword>
<proteinExistence type="inferred from homology"/>
<dbReference type="SUPFAM" id="SSF55718">
    <property type="entry name" value="SCP-like"/>
    <property type="match status" value="1"/>
</dbReference>
<reference evidence="11 12" key="1">
    <citation type="journal article" date="2014" name="Antonie Van Leeuwenhoek">
        <title>Hyphomonas beringensis sp. nov. and Hyphomonas chukchiensis sp. nov., isolated from surface seawater of the Bering Sea and Chukchi Sea.</title>
        <authorList>
            <person name="Li C."/>
            <person name="Lai Q."/>
            <person name="Li G."/>
            <person name="Dong C."/>
            <person name="Wang J."/>
            <person name="Liao Y."/>
            <person name="Shao Z."/>
        </authorList>
    </citation>
    <scope>NUCLEOTIDE SEQUENCE [LARGE SCALE GENOMIC DNA]</scope>
    <source>
        <strain evidence="11 12">PS728</strain>
    </source>
</reference>
<keyword evidence="12" id="KW-1185">Reference proteome</keyword>
<feature type="domain" description="Metallo-beta-lactamase" evidence="10">
    <location>
        <begin position="121"/>
        <end position="343"/>
    </location>
</feature>